<feature type="compositionally biased region" description="Low complexity" evidence="13">
    <location>
        <begin position="140"/>
        <end position="155"/>
    </location>
</feature>
<feature type="domain" description="Response regulatory" evidence="16">
    <location>
        <begin position="659"/>
        <end position="778"/>
    </location>
</feature>
<dbReference type="SUPFAM" id="SSF47384">
    <property type="entry name" value="Homodimeric domain of signal transducing histidine kinase"/>
    <property type="match status" value="1"/>
</dbReference>
<evidence type="ECO:0000256" key="2">
    <source>
        <dbReference type="ARBA" id="ARBA00004651"/>
    </source>
</evidence>
<keyword evidence="10" id="KW-0902">Two-component regulatory system</keyword>
<dbReference type="SMART" id="SM00448">
    <property type="entry name" value="REC"/>
    <property type="match status" value="1"/>
</dbReference>
<dbReference type="SMART" id="SM00388">
    <property type="entry name" value="HisKA"/>
    <property type="match status" value="1"/>
</dbReference>
<evidence type="ECO:0000256" key="14">
    <source>
        <dbReference type="SAM" id="Phobius"/>
    </source>
</evidence>
<evidence type="ECO:0000256" key="10">
    <source>
        <dbReference type="ARBA" id="ARBA00023012"/>
    </source>
</evidence>
<evidence type="ECO:0000313" key="18">
    <source>
        <dbReference type="Proteomes" id="UP001371218"/>
    </source>
</evidence>
<sequence>MPWRRAAALWWVPVGACLVGLGLLLPASRPWSRPLLDAQQRLLAPAGQAEGVVVIDIDDASLAALRDTFGPWPYRRGVYALLIEQLRDAGARAIAIDLLLADAHEGDAALARTLARPGAPVVLGAAGLRHGADDAPPPARAAAGDGAEPPAAAIPAEPWPTLALPARSVWPAPDTPPHIGVITTPLDDDGQLRTLPLWHEAHGRRWPAMPLAVWQATHGPGQPEAPLTSDGRLWLALPGPAAAPPVLPLAQAMAGSSLLDQAVNGRVVFVGSSALLADTVMTSGGQVTGTTVLAQAYAALRDGTMLAPAPVGSAAWLLALGLVPAFWTARRGHASLGRDAALAAGAALGVAGIGAAALWAWRMPLDVMPAWGALMAGLGLAAVARQRWLAQRQKQLEYENAVTAAASQAKSEFLANVSHEIRTPMNALLGVAELLAETELSPAQRRHVEVFRQSGQALHDLINDLLDISKIEAGRFELDDAPFALRGLLEQLVSLMQPRAVQKGLLLSLHSSPDLPATVVGDRKRLEQVLLNLLGNAVKFTAVGRVTLSASLEPNTAADVRFEVRDTGIGIVPSKLDTIFEPFTQADTSITRHYGGTGLGLAITRSVVRLMGGRIEVQSQPGEGSCFVVVVPLRPCTDAASTAEAHEAATEGHAGRGPRLLLAEDNEVNVYLFEAMLQGSGALIDTAPNGPTALEMALRQRYDLIFMDVQMPGLDGLTVTRRLRDHEATHGRLRTPVIALTANAYASDVQASAAAGCDGHLSKPYTKQQLVALVARWATPAGAPAMTPHPAPPLPADATPASVIDHDAALARAGGNAAACERMRAHAAVFVPQWARDYEIARAASQPERLRALARDLATVAEGIAAHDLLVAAQRLETSLSHDDPSLAQDASNQVMAALGPVIVALTRHSGAAALS</sequence>
<dbReference type="CDD" id="cd00082">
    <property type="entry name" value="HisKA"/>
    <property type="match status" value="1"/>
</dbReference>
<feature type="transmembrane region" description="Helical" evidence="14">
    <location>
        <begin position="305"/>
        <end position="328"/>
    </location>
</feature>
<dbReference type="SUPFAM" id="SSF55874">
    <property type="entry name" value="ATPase domain of HSP90 chaperone/DNA topoisomerase II/histidine kinase"/>
    <property type="match status" value="1"/>
</dbReference>
<dbReference type="InterPro" id="IPR004358">
    <property type="entry name" value="Sig_transdc_His_kin-like_C"/>
</dbReference>
<name>A0ABU9BLQ1_9BURK</name>
<dbReference type="PANTHER" id="PTHR45339:SF1">
    <property type="entry name" value="HYBRID SIGNAL TRANSDUCTION HISTIDINE KINASE J"/>
    <property type="match status" value="1"/>
</dbReference>
<dbReference type="EC" id="2.7.13.3" evidence="3"/>
<keyword evidence="11 14" id="KW-0472">Membrane</keyword>
<feature type="domain" description="Histidine kinase" evidence="15">
    <location>
        <begin position="416"/>
        <end position="635"/>
    </location>
</feature>
<dbReference type="Gene3D" id="3.30.565.10">
    <property type="entry name" value="Histidine kinase-like ATPase, C-terminal domain"/>
    <property type="match status" value="1"/>
</dbReference>
<keyword evidence="18" id="KW-1185">Reference proteome</keyword>
<feature type="transmembrane region" description="Helical" evidence="14">
    <location>
        <begin position="340"/>
        <end position="361"/>
    </location>
</feature>
<dbReference type="InterPro" id="IPR036641">
    <property type="entry name" value="HPT_dom_sf"/>
</dbReference>
<reference evidence="17 18" key="1">
    <citation type="submission" date="2024-04" db="EMBL/GenBank/DDBJ databases">
        <title>Novel species of the genus Ideonella isolated from streams.</title>
        <authorList>
            <person name="Lu H."/>
        </authorList>
    </citation>
    <scope>NUCLEOTIDE SEQUENCE [LARGE SCALE GENOMIC DNA]</scope>
    <source>
        <strain evidence="17 18">DXS29W</strain>
    </source>
</reference>
<dbReference type="PRINTS" id="PR00344">
    <property type="entry name" value="BCTRLSENSOR"/>
</dbReference>
<keyword evidence="8" id="KW-0067">ATP-binding</keyword>
<dbReference type="Pfam" id="PF00072">
    <property type="entry name" value="Response_reg"/>
    <property type="match status" value="1"/>
</dbReference>
<evidence type="ECO:0000256" key="6">
    <source>
        <dbReference type="ARBA" id="ARBA00022692"/>
    </source>
</evidence>
<dbReference type="EMBL" id="JBBUTG010000004">
    <property type="protein sequence ID" value="MEK8030893.1"/>
    <property type="molecule type" value="Genomic_DNA"/>
</dbReference>
<evidence type="ECO:0000256" key="8">
    <source>
        <dbReference type="ARBA" id="ARBA00022840"/>
    </source>
</evidence>
<keyword evidence="9 14" id="KW-1133">Transmembrane helix</keyword>
<dbReference type="PANTHER" id="PTHR45339">
    <property type="entry name" value="HYBRID SIGNAL TRANSDUCTION HISTIDINE KINASE J"/>
    <property type="match status" value="1"/>
</dbReference>
<dbReference type="RefSeq" id="WP_341425532.1">
    <property type="nucleotide sequence ID" value="NZ_JBBUTG010000004.1"/>
</dbReference>
<evidence type="ECO:0000256" key="7">
    <source>
        <dbReference type="ARBA" id="ARBA00022741"/>
    </source>
</evidence>
<keyword evidence="4" id="KW-1003">Cell membrane</keyword>
<evidence type="ECO:0000256" key="1">
    <source>
        <dbReference type="ARBA" id="ARBA00000085"/>
    </source>
</evidence>
<dbReference type="PROSITE" id="PS50110">
    <property type="entry name" value="RESPONSE_REGULATORY"/>
    <property type="match status" value="1"/>
</dbReference>
<evidence type="ECO:0000256" key="13">
    <source>
        <dbReference type="SAM" id="MobiDB-lite"/>
    </source>
</evidence>
<comment type="catalytic activity">
    <reaction evidence="1">
        <text>ATP + protein L-histidine = ADP + protein N-phospho-L-histidine.</text>
        <dbReference type="EC" id="2.7.13.3"/>
    </reaction>
</comment>
<evidence type="ECO:0000256" key="3">
    <source>
        <dbReference type="ARBA" id="ARBA00012438"/>
    </source>
</evidence>
<evidence type="ECO:0000256" key="12">
    <source>
        <dbReference type="PROSITE-ProRule" id="PRU00169"/>
    </source>
</evidence>
<evidence type="ECO:0000256" key="11">
    <source>
        <dbReference type="ARBA" id="ARBA00023136"/>
    </source>
</evidence>
<dbReference type="Pfam" id="PF02518">
    <property type="entry name" value="HATPase_c"/>
    <property type="match status" value="1"/>
</dbReference>
<dbReference type="InterPro" id="IPR011006">
    <property type="entry name" value="CheY-like_superfamily"/>
</dbReference>
<dbReference type="SMART" id="SM00387">
    <property type="entry name" value="HATPase_c"/>
    <property type="match status" value="1"/>
</dbReference>
<dbReference type="Pfam" id="PF05226">
    <property type="entry name" value="CHASE2"/>
    <property type="match status" value="1"/>
</dbReference>
<gene>
    <name evidence="17" type="ORF">AACH06_08720</name>
</gene>
<accession>A0ABU9BLQ1</accession>
<dbReference type="CDD" id="cd16922">
    <property type="entry name" value="HATPase_EvgS-ArcB-TorS-like"/>
    <property type="match status" value="1"/>
</dbReference>
<dbReference type="SMART" id="SM01080">
    <property type="entry name" value="CHASE2"/>
    <property type="match status" value="1"/>
</dbReference>
<comment type="subcellular location">
    <subcellularLocation>
        <location evidence="2">Cell membrane</location>
        <topology evidence="2">Multi-pass membrane protein</topology>
    </subcellularLocation>
</comment>
<dbReference type="PROSITE" id="PS50109">
    <property type="entry name" value="HIS_KIN"/>
    <property type="match status" value="1"/>
</dbReference>
<dbReference type="InterPro" id="IPR003661">
    <property type="entry name" value="HisK_dim/P_dom"/>
</dbReference>
<evidence type="ECO:0000256" key="9">
    <source>
        <dbReference type="ARBA" id="ARBA00022989"/>
    </source>
</evidence>
<dbReference type="SUPFAM" id="SSF52172">
    <property type="entry name" value="CheY-like"/>
    <property type="match status" value="1"/>
</dbReference>
<organism evidence="17 18">
    <name type="scientific">Ideonella lacteola</name>
    <dbReference type="NCBI Taxonomy" id="2984193"/>
    <lineage>
        <taxon>Bacteria</taxon>
        <taxon>Pseudomonadati</taxon>
        <taxon>Pseudomonadota</taxon>
        <taxon>Betaproteobacteria</taxon>
        <taxon>Burkholderiales</taxon>
        <taxon>Sphaerotilaceae</taxon>
        <taxon>Ideonella</taxon>
    </lineage>
</organism>
<dbReference type="CDD" id="cd17546">
    <property type="entry name" value="REC_hyHK_CKI1_RcsC-like"/>
    <property type="match status" value="1"/>
</dbReference>
<keyword evidence="5 12" id="KW-0597">Phosphoprotein</keyword>
<dbReference type="InterPro" id="IPR036890">
    <property type="entry name" value="HATPase_C_sf"/>
</dbReference>
<dbReference type="SUPFAM" id="SSF47226">
    <property type="entry name" value="Histidine-containing phosphotransfer domain, HPT domain"/>
    <property type="match status" value="1"/>
</dbReference>
<dbReference type="Pfam" id="PF00512">
    <property type="entry name" value="HisKA"/>
    <property type="match status" value="1"/>
</dbReference>
<evidence type="ECO:0000256" key="5">
    <source>
        <dbReference type="ARBA" id="ARBA00022553"/>
    </source>
</evidence>
<protein>
    <recommendedName>
        <fullName evidence="3">histidine kinase</fullName>
        <ecNumber evidence="3">2.7.13.3</ecNumber>
    </recommendedName>
</protein>
<dbReference type="Proteomes" id="UP001371218">
    <property type="component" value="Unassembled WGS sequence"/>
</dbReference>
<dbReference type="Gene3D" id="1.10.287.130">
    <property type="match status" value="1"/>
</dbReference>
<evidence type="ECO:0000256" key="4">
    <source>
        <dbReference type="ARBA" id="ARBA00022475"/>
    </source>
</evidence>
<feature type="region of interest" description="Disordered" evidence="13">
    <location>
        <begin position="129"/>
        <end position="155"/>
    </location>
</feature>
<evidence type="ECO:0000313" key="17">
    <source>
        <dbReference type="EMBL" id="MEK8030893.1"/>
    </source>
</evidence>
<evidence type="ECO:0000259" key="16">
    <source>
        <dbReference type="PROSITE" id="PS50110"/>
    </source>
</evidence>
<dbReference type="InterPro" id="IPR036097">
    <property type="entry name" value="HisK_dim/P_sf"/>
</dbReference>
<dbReference type="InterPro" id="IPR003594">
    <property type="entry name" value="HATPase_dom"/>
</dbReference>
<dbReference type="InterPro" id="IPR001789">
    <property type="entry name" value="Sig_transdc_resp-reg_receiver"/>
</dbReference>
<proteinExistence type="predicted"/>
<feature type="modified residue" description="4-aspartylphosphate" evidence="12">
    <location>
        <position position="708"/>
    </location>
</feature>
<dbReference type="Gene3D" id="3.40.50.2300">
    <property type="match status" value="1"/>
</dbReference>
<evidence type="ECO:0000259" key="15">
    <source>
        <dbReference type="PROSITE" id="PS50109"/>
    </source>
</evidence>
<keyword evidence="6 14" id="KW-0812">Transmembrane</keyword>
<dbReference type="InterPro" id="IPR007890">
    <property type="entry name" value="CHASE2"/>
</dbReference>
<keyword evidence="7" id="KW-0547">Nucleotide-binding</keyword>
<dbReference type="InterPro" id="IPR005467">
    <property type="entry name" value="His_kinase_dom"/>
</dbReference>
<comment type="caution">
    <text evidence="17">The sequence shown here is derived from an EMBL/GenBank/DDBJ whole genome shotgun (WGS) entry which is preliminary data.</text>
</comment>